<organism evidence="2 3">
    <name type="scientific">Larkinella knui</name>
    <dbReference type="NCBI Taxonomy" id="2025310"/>
    <lineage>
        <taxon>Bacteria</taxon>
        <taxon>Pseudomonadati</taxon>
        <taxon>Bacteroidota</taxon>
        <taxon>Cytophagia</taxon>
        <taxon>Cytophagales</taxon>
        <taxon>Spirosomataceae</taxon>
        <taxon>Larkinella</taxon>
    </lineage>
</organism>
<dbReference type="Proteomes" id="UP000274271">
    <property type="component" value="Unassembled WGS sequence"/>
</dbReference>
<evidence type="ECO:0000313" key="3">
    <source>
        <dbReference type="Proteomes" id="UP000274271"/>
    </source>
</evidence>
<dbReference type="AlphaFoldDB" id="A0A3P1CZ28"/>
<dbReference type="GO" id="GO:0016740">
    <property type="term" value="F:transferase activity"/>
    <property type="evidence" value="ECO:0007669"/>
    <property type="project" value="UniProtKB-KW"/>
</dbReference>
<protein>
    <submittedName>
        <fullName evidence="2">N-acetyltransferase</fullName>
    </submittedName>
</protein>
<name>A0A3P1CZ28_9BACT</name>
<evidence type="ECO:0000313" key="2">
    <source>
        <dbReference type="EMBL" id="RRB18246.1"/>
    </source>
</evidence>
<dbReference type="Gene3D" id="3.40.630.30">
    <property type="match status" value="1"/>
</dbReference>
<dbReference type="InterPro" id="IPR016181">
    <property type="entry name" value="Acyl_CoA_acyltransferase"/>
</dbReference>
<dbReference type="PANTHER" id="PTHR31435:SF10">
    <property type="entry name" value="BSR4717 PROTEIN"/>
    <property type="match status" value="1"/>
</dbReference>
<gene>
    <name evidence="2" type="ORF">EHT87_08225</name>
</gene>
<comment type="caution">
    <text evidence="2">The sequence shown here is derived from an EMBL/GenBank/DDBJ whole genome shotgun (WGS) entry which is preliminary data.</text>
</comment>
<accession>A0A3P1CZ28</accession>
<keyword evidence="2" id="KW-0808">Transferase</keyword>
<dbReference type="EMBL" id="RQJP01000001">
    <property type="protein sequence ID" value="RRB18246.1"/>
    <property type="molecule type" value="Genomic_DNA"/>
</dbReference>
<keyword evidence="3" id="KW-1185">Reference proteome</keyword>
<dbReference type="PROSITE" id="PS51729">
    <property type="entry name" value="GNAT_YJDJ"/>
    <property type="match status" value="1"/>
</dbReference>
<proteinExistence type="predicted"/>
<dbReference type="RefSeq" id="WP_124905647.1">
    <property type="nucleotide sequence ID" value="NZ_RQJP01000001.1"/>
</dbReference>
<sequence>MKTKEMAVSINRAENRFELEINGRLSFIAYTPKDDQTLVLTHTEVPTKQEGNGIGSRLVKGTFEYIEKYNLKMIPSCSFVANYIKSHPEYNRLVSPDYRKKY</sequence>
<dbReference type="SUPFAM" id="SSF55729">
    <property type="entry name" value="Acyl-CoA N-acyltransferases (Nat)"/>
    <property type="match status" value="1"/>
</dbReference>
<feature type="domain" description="N-acetyltransferase" evidence="1">
    <location>
        <begin position="9"/>
        <end position="95"/>
    </location>
</feature>
<dbReference type="InterPro" id="IPR045057">
    <property type="entry name" value="Gcn5-rel_NAT"/>
</dbReference>
<dbReference type="InterPro" id="IPR031165">
    <property type="entry name" value="GNAT_YJDJ"/>
</dbReference>
<dbReference type="Pfam" id="PF14542">
    <property type="entry name" value="Acetyltransf_CG"/>
    <property type="match status" value="1"/>
</dbReference>
<reference evidence="2 3" key="1">
    <citation type="submission" date="2018-11" db="EMBL/GenBank/DDBJ databases">
        <authorList>
            <person name="Zhou Z."/>
            <person name="Wang G."/>
        </authorList>
    </citation>
    <scope>NUCLEOTIDE SEQUENCE [LARGE SCALE GENOMIC DNA]</scope>
    <source>
        <strain evidence="2 3">KCTC42998</strain>
    </source>
</reference>
<dbReference type="OrthoDB" id="9793389at2"/>
<evidence type="ECO:0000259" key="1">
    <source>
        <dbReference type="PROSITE" id="PS51729"/>
    </source>
</evidence>
<dbReference type="PANTHER" id="PTHR31435">
    <property type="entry name" value="PROTEIN NATD1"/>
    <property type="match status" value="1"/>
</dbReference>